<keyword evidence="2" id="KW-0812">Transmembrane</keyword>
<keyword evidence="2" id="KW-1133">Transmembrane helix</keyword>
<dbReference type="EMBL" id="CP047045">
    <property type="protein sequence ID" value="QGZ95520.1"/>
    <property type="molecule type" value="Genomic_DNA"/>
</dbReference>
<gene>
    <name evidence="3" type="ORF">DSM104635_02369</name>
</gene>
<protein>
    <submittedName>
        <fullName evidence="3">Uncharacterized protein</fullName>
    </submittedName>
</protein>
<keyword evidence="4" id="KW-1185">Reference proteome</keyword>
<sequence length="307" mass="34448">MDGIFGSLDLPSFGAIQASVMGACAYVVGHSYEWWLTFWNHPLGKALLLLGGVFLIVWLIALIYSGEVQRSLSGPIEFRAPTGRPLDERVIQAPRAIIPQKLDGLWANCTFFLVYVDARGRSVHKPVYKRHMQLTVLPRRLAARPDLATLMIKDAYEGIENLTFDHVTEPDSEAVCLSGSIGDTITANAQRELRKPIDRLERIKRIPLYRMMRREGAAKRRPAPDQEATVQFRMRFHTSPWFVLSAHPDREVKTTAWLTVLTSIFALAMQLMYGTWPGTDRARGATPEPGGTQVDTTRPVTVPRPPS</sequence>
<dbReference type="Proteomes" id="UP000431269">
    <property type="component" value="Chromosome"/>
</dbReference>
<organism evidence="3 4">
    <name type="scientific">Terricaulis silvestris</name>
    <dbReference type="NCBI Taxonomy" id="2686094"/>
    <lineage>
        <taxon>Bacteria</taxon>
        <taxon>Pseudomonadati</taxon>
        <taxon>Pseudomonadota</taxon>
        <taxon>Alphaproteobacteria</taxon>
        <taxon>Caulobacterales</taxon>
        <taxon>Caulobacteraceae</taxon>
        <taxon>Terricaulis</taxon>
    </lineage>
</organism>
<evidence type="ECO:0000313" key="4">
    <source>
        <dbReference type="Proteomes" id="UP000431269"/>
    </source>
</evidence>
<evidence type="ECO:0000256" key="2">
    <source>
        <dbReference type="SAM" id="Phobius"/>
    </source>
</evidence>
<feature type="transmembrane region" description="Helical" evidence="2">
    <location>
        <begin position="46"/>
        <end position="64"/>
    </location>
</feature>
<proteinExistence type="predicted"/>
<name>A0A6I6MJY6_9CAUL</name>
<keyword evidence="2" id="KW-0472">Membrane</keyword>
<reference evidence="4" key="1">
    <citation type="submission" date="2019-12" db="EMBL/GenBank/DDBJ databases">
        <title>Complete genome of Terracaulis silvestris 0127_4.</title>
        <authorList>
            <person name="Vieira S."/>
            <person name="Riedel T."/>
            <person name="Sproer C."/>
            <person name="Pascual J."/>
            <person name="Boedeker C."/>
            <person name="Overmann J."/>
        </authorList>
    </citation>
    <scope>NUCLEOTIDE SEQUENCE [LARGE SCALE GENOMIC DNA]</scope>
    <source>
        <strain evidence="4">0127_4</strain>
    </source>
</reference>
<accession>A0A6I6MJY6</accession>
<dbReference type="AlphaFoldDB" id="A0A6I6MJY6"/>
<evidence type="ECO:0000256" key="1">
    <source>
        <dbReference type="SAM" id="MobiDB-lite"/>
    </source>
</evidence>
<dbReference type="RefSeq" id="WP_158766371.1">
    <property type="nucleotide sequence ID" value="NZ_CP047045.1"/>
</dbReference>
<feature type="region of interest" description="Disordered" evidence="1">
    <location>
        <begin position="279"/>
        <end position="307"/>
    </location>
</feature>
<dbReference type="KEGG" id="tsv:DSM104635_02369"/>
<evidence type="ECO:0000313" key="3">
    <source>
        <dbReference type="EMBL" id="QGZ95520.1"/>
    </source>
</evidence>